<dbReference type="PANTHER" id="PTHR30619">
    <property type="entry name" value="DNA INTERNALIZATION/COMPETENCE PROTEIN COMEC/REC2"/>
    <property type="match status" value="1"/>
</dbReference>
<dbReference type="PANTHER" id="PTHR30619:SF1">
    <property type="entry name" value="RECOMBINATION PROTEIN 2"/>
    <property type="match status" value="1"/>
</dbReference>
<evidence type="ECO:0000256" key="6">
    <source>
        <dbReference type="SAM" id="Phobius"/>
    </source>
</evidence>
<feature type="transmembrane region" description="Helical" evidence="6">
    <location>
        <begin position="478"/>
        <end position="499"/>
    </location>
</feature>
<dbReference type="InterPro" id="IPR004477">
    <property type="entry name" value="ComEC_N"/>
</dbReference>
<evidence type="ECO:0000256" key="3">
    <source>
        <dbReference type="ARBA" id="ARBA00022692"/>
    </source>
</evidence>
<evidence type="ECO:0000313" key="8">
    <source>
        <dbReference type="EMBL" id="MFC3763854.1"/>
    </source>
</evidence>
<feature type="transmembrane region" description="Helical" evidence="6">
    <location>
        <begin position="381"/>
        <end position="403"/>
    </location>
</feature>
<feature type="transmembrane region" description="Helical" evidence="6">
    <location>
        <begin position="283"/>
        <end position="301"/>
    </location>
</feature>
<keyword evidence="2" id="KW-1003">Cell membrane</keyword>
<feature type="transmembrane region" description="Helical" evidence="6">
    <location>
        <begin position="409"/>
        <end position="431"/>
    </location>
</feature>
<accession>A0ABV7YIJ6</accession>
<evidence type="ECO:0000313" key="9">
    <source>
        <dbReference type="Proteomes" id="UP001595699"/>
    </source>
</evidence>
<dbReference type="RefSeq" id="WP_205120949.1">
    <property type="nucleotide sequence ID" value="NZ_JAFBCM010000001.1"/>
</dbReference>
<keyword evidence="4 6" id="KW-1133">Transmembrane helix</keyword>
<dbReference type="Pfam" id="PF00753">
    <property type="entry name" value="Lactamase_B"/>
    <property type="match status" value="1"/>
</dbReference>
<keyword evidence="5 6" id="KW-0472">Membrane</keyword>
<protein>
    <submittedName>
        <fullName evidence="8">ComEC/Rec2 family competence protein</fullName>
    </submittedName>
</protein>
<dbReference type="InterPro" id="IPR052159">
    <property type="entry name" value="Competence_DNA_uptake"/>
</dbReference>
<keyword evidence="9" id="KW-1185">Reference proteome</keyword>
<evidence type="ECO:0000256" key="1">
    <source>
        <dbReference type="ARBA" id="ARBA00004651"/>
    </source>
</evidence>
<organism evidence="8 9">
    <name type="scientific">Tenggerimyces flavus</name>
    <dbReference type="NCBI Taxonomy" id="1708749"/>
    <lineage>
        <taxon>Bacteria</taxon>
        <taxon>Bacillati</taxon>
        <taxon>Actinomycetota</taxon>
        <taxon>Actinomycetes</taxon>
        <taxon>Propionibacteriales</taxon>
        <taxon>Nocardioidaceae</taxon>
        <taxon>Tenggerimyces</taxon>
    </lineage>
</organism>
<dbReference type="Pfam" id="PF03772">
    <property type="entry name" value="Competence"/>
    <property type="match status" value="1"/>
</dbReference>
<feature type="transmembrane region" description="Helical" evidence="6">
    <location>
        <begin position="39"/>
        <end position="58"/>
    </location>
</feature>
<keyword evidence="3 6" id="KW-0812">Transmembrane</keyword>
<dbReference type="EMBL" id="JBHRZH010000021">
    <property type="protein sequence ID" value="MFC3763854.1"/>
    <property type="molecule type" value="Genomic_DNA"/>
</dbReference>
<evidence type="ECO:0000256" key="4">
    <source>
        <dbReference type="ARBA" id="ARBA00022989"/>
    </source>
</evidence>
<evidence type="ECO:0000256" key="2">
    <source>
        <dbReference type="ARBA" id="ARBA00022475"/>
    </source>
</evidence>
<feature type="transmembrane region" description="Helical" evidence="6">
    <location>
        <begin position="307"/>
        <end position="323"/>
    </location>
</feature>
<dbReference type="SUPFAM" id="SSF56281">
    <property type="entry name" value="Metallo-hydrolase/oxidoreductase"/>
    <property type="match status" value="1"/>
</dbReference>
<dbReference type="Gene3D" id="3.60.15.10">
    <property type="entry name" value="Ribonuclease Z/Hydroxyacylglutathione hydrolase-like"/>
    <property type="match status" value="1"/>
</dbReference>
<feature type="transmembrane region" description="Helical" evidence="6">
    <location>
        <begin position="70"/>
        <end position="90"/>
    </location>
</feature>
<feature type="transmembrane region" description="Helical" evidence="6">
    <location>
        <begin position="257"/>
        <end position="276"/>
    </location>
</feature>
<comment type="subcellular location">
    <subcellularLocation>
        <location evidence="1">Cell membrane</location>
        <topology evidence="1">Multi-pass membrane protein</topology>
    </subcellularLocation>
</comment>
<reference evidence="9" key="1">
    <citation type="journal article" date="2019" name="Int. J. Syst. Evol. Microbiol.">
        <title>The Global Catalogue of Microorganisms (GCM) 10K type strain sequencing project: providing services to taxonomists for standard genome sequencing and annotation.</title>
        <authorList>
            <consortium name="The Broad Institute Genomics Platform"/>
            <consortium name="The Broad Institute Genome Sequencing Center for Infectious Disease"/>
            <person name="Wu L."/>
            <person name="Ma J."/>
        </authorList>
    </citation>
    <scope>NUCLEOTIDE SEQUENCE [LARGE SCALE GENOMIC DNA]</scope>
    <source>
        <strain evidence="9">CGMCC 4.7241</strain>
    </source>
</reference>
<dbReference type="SMART" id="SM00849">
    <property type="entry name" value="Lactamase_B"/>
    <property type="match status" value="1"/>
</dbReference>
<feature type="transmembrane region" description="Helical" evidence="6">
    <location>
        <begin position="353"/>
        <end position="374"/>
    </location>
</feature>
<sequence length="790" mass="80706">MSTLEPLEQPAPARTDFRLVPLALAAWGCTLAVPSLPPLAVGIGVAALLVGAAIVALLRIPRHKPRLAPAIALLLLGSAATATVTAVQVASAHSGPVPELAAASAVVTAELQVRSDPVVRSRPGSQRPAYVVLKAIVERVKSRGTTAEVHTTVVVTGNLAWKQVAVGERVRLTGRLAPTDPGDRVAAVLSARSPPHHLAEPGPLDRGASQLRAGLRAAVDGLPPAERGLVPALVVGDVSLLPPEVVEDLDTAGLTHLSAVSGANLTIMLAFALGLARWCGLRSWALPVLGALCVAGFVILARPEPSVLRAAAMGLVGLAGLATGSRQRGVPALAAAVTALLLIDPWLGREYGFALSVLATAGILLLGPPCTDALARWMPRWLAAALAIPMAAQLLCTPIVALLSESVSLVAIVANLLAGPAVAPATVLGLVATMVAPISVALASVPARLAGFAARWIVEVATRSADLPGASLGWATSPAGIALLVVVCVAAAALAPPVLKRRGISLALAAAMLLWLVQPARLIGLGGWPPPNWIVAACQIGQGDGLVLRAGPGTAVVVDAGPDPRAMDRCLDELGIKNVPYVLLSHFHADHVDGLPGVLSGRKVAEIGVGPLDSPADEAAAVRTLAAAARIPVNRVQVGEQRQVGDVSWTVLAPNGHVASDHLPEEGEGSVENDASVVARAEIGGLRILLTGDIEPGAQRALLRSGADLRADVLKVPHHGSKFQDPAFIRAVGARFALVSAGEDNDYGHPAVSTLGLLESAGMTVARTDQHGESVVVLTDAGATLQARHK</sequence>
<feature type="transmembrane region" description="Helical" evidence="6">
    <location>
        <begin position="330"/>
        <end position="347"/>
    </location>
</feature>
<dbReference type="CDD" id="cd07731">
    <property type="entry name" value="ComA-like_MBL-fold"/>
    <property type="match status" value="1"/>
</dbReference>
<feature type="domain" description="Metallo-beta-lactamase" evidence="7">
    <location>
        <begin position="542"/>
        <end position="742"/>
    </location>
</feature>
<gene>
    <name evidence="8" type="ORF">ACFOUW_23650</name>
</gene>
<feature type="transmembrane region" description="Helical" evidence="6">
    <location>
        <begin position="438"/>
        <end position="458"/>
    </location>
</feature>
<dbReference type="InterPro" id="IPR001279">
    <property type="entry name" value="Metallo-B-lactamas"/>
</dbReference>
<dbReference type="NCBIfam" id="TIGR00360">
    <property type="entry name" value="ComEC_N-term"/>
    <property type="match status" value="1"/>
</dbReference>
<evidence type="ECO:0000259" key="7">
    <source>
        <dbReference type="SMART" id="SM00849"/>
    </source>
</evidence>
<comment type="caution">
    <text evidence="8">The sequence shown here is derived from an EMBL/GenBank/DDBJ whole genome shotgun (WGS) entry which is preliminary data.</text>
</comment>
<dbReference type="InterPro" id="IPR036866">
    <property type="entry name" value="RibonucZ/Hydroxyglut_hydro"/>
</dbReference>
<name>A0ABV7YIJ6_9ACTN</name>
<proteinExistence type="predicted"/>
<dbReference type="Proteomes" id="UP001595699">
    <property type="component" value="Unassembled WGS sequence"/>
</dbReference>
<dbReference type="InterPro" id="IPR035681">
    <property type="entry name" value="ComA-like_MBL"/>
</dbReference>
<evidence type="ECO:0000256" key="5">
    <source>
        <dbReference type="ARBA" id="ARBA00023136"/>
    </source>
</evidence>
<feature type="transmembrane region" description="Helical" evidence="6">
    <location>
        <begin position="506"/>
        <end position="528"/>
    </location>
</feature>